<dbReference type="EC" id="6.1.1.19" evidence="2 9"/>
<keyword evidence="4 10" id="KW-0547">Nucleotide-binding</keyword>
<dbReference type="SUPFAM" id="SSF47323">
    <property type="entry name" value="Anticodon-binding domain of a subclass of class I aminoacyl-tRNA synthetases"/>
    <property type="match status" value="1"/>
</dbReference>
<evidence type="ECO:0000259" key="11">
    <source>
        <dbReference type="SMART" id="SM00836"/>
    </source>
</evidence>
<evidence type="ECO:0000256" key="8">
    <source>
        <dbReference type="ARBA" id="ARBA00049339"/>
    </source>
</evidence>
<dbReference type="InterPro" id="IPR009080">
    <property type="entry name" value="tRNAsynth_Ia_anticodon-bd"/>
</dbReference>
<feature type="domain" description="DALR anticodon binding" evidence="11">
    <location>
        <begin position="470"/>
        <end position="580"/>
    </location>
</feature>
<dbReference type="GO" id="GO:0006420">
    <property type="term" value="P:arginyl-tRNA aminoacylation"/>
    <property type="evidence" value="ECO:0007669"/>
    <property type="project" value="UniProtKB-UniRule"/>
</dbReference>
<evidence type="ECO:0000256" key="7">
    <source>
        <dbReference type="ARBA" id="ARBA00023146"/>
    </source>
</evidence>
<comment type="catalytic activity">
    <reaction evidence="8">
        <text>tRNA(Arg) + L-arginine + ATP = L-arginyl-tRNA(Arg) + AMP + diphosphate</text>
        <dbReference type="Rhea" id="RHEA:20301"/>
        <dbReference type="Rhea" id="RHEA-COMP:9658"/>
        <dbReference type="Rhea" id="RHEA-COMP:9673"/>
        <dbReference type="ChEBI" id="CHEBI:30616"/>
        <dbReference type="ChEBI" id="CHEBI:32682"/>
        <dbReference type="ChEBI" id="CHEBI:33019"/>
        <dbReference type="ChEBI" id="CHEBI:78442"/>
        <dbReference type="ChEBI" id="CHEBI:78513"/>
        <dbReference type="ChEBI" id="CHEBI:456215"/>
        <dbReference type="EC" id="6.1.1.19"/>
    </reaction>
</comment>
<evidence type="ECO:0000256" key="10">
    <source>
        <dbReference type="RuleBase" id="RU363038"/>
    </source>
</evidence>
<dbReference type="Proteomes" id="UP000177122">
    <property type="component" value="Unassembled WGS sequence"/>
</dbReference>
<dbReference type="GO" id="GO:0004814">
    <property type="term" value="F:arginine-tRNA ligase activity"/>
    <property type="evidence" value="ECO:0007669"/>
    <property type="project" value="UniProtKB-UniRule"/>
</dbReference>
<dbReference type="PRINTS" id="PR01038">
    <property type="entry name" value="TRNASYNTHARG"/>
</dbReference>
<evidence type="ECO:0000313" key="13">
    <source>
        <dbReference type="EMBL" id="OGZ05679.1"/>
    </source>
</evidence>
<evidence type="ECO:0000256" key="4">
    <source>
        <dbReference type="ARBA" id="ARBA00022741"/>
    </source>
</evidence>
<dbReference type="SUPFAM" id="SSF52374">
    <property type="entry name" value="Nucleotidylyl transferase"/>
    <property type="match status" value="1"/>
</dbReference>
<dbReference type="PANTHER" id="PTHR11956:SF5">
    <property type="entry name" value="ARGININE--TRNA LIGASE, CYTOPLASMIC"/>
    <property type="match status" value="1"/>
</dbReference>
<evidence type="ECO:0000313" key="14">
    <source>
        <dbReference type="Proteomes" id="UP000177122"/>
    </source>
</evidence>
<dbReference type="Pfam" id="PF00750">
    <property type="entry name" value="tRNA-synt_1d"/>
    <property type="match status" value="1"/>
</dbReference>
<dbReference type="FunFam" id="1.10.730.10:FF:000006">
    <property type="entry name" value="Arginyl-tRNA synthetase 2, mitochondrial"/>
    <property type="match status" value="1"/>
</dbReference>
<dbReference type="InterPro" id="IPR036695">
    <property type="entry name" value="Arg-tRNA-synth_N_sf"/>
</dbReference>
<dbReference type="NCBIfam" id="TIGR00456">
    <property type="entry name" value="argS"/>
    <property type="match status" value="1"/>
</dbReference>
<organism evidence="13 14">
    <name type="scientific">Candidatus Lloydbacteria bacterium RIFCSPHIGHO2_01_FULL_49_22</name>
    <dbReference type="NCBI Taxonomy" id="1798658"/>
    <lineage>
        <taxon>Bacteria</taxon>
        <taxon>Candidatus Lloydiibacteriota</taxon>
    </lineage>
</organism>
<feature type="domain" description="Arginyl tRNA synthetase N-terminal" evidence="12">
    <location>
        <begin position="3"/>
        <end position="86"/>
    </location>
</feature>
<dbReference type="Pfam" id="PF05746">
    <property type="entry name" value="DALR_1"/>
    <property type="match status" value="1"/>
</dbReference>
<dbReference type="SMART" id="SM01016">
    <property type="entry name" value="Arg_tRNA_synt_N"/>
    <property type="match status" value="1"/>
</dbReference>
<dbReference type="GO" id="GO:0005737">
    <property type="term" value="C:cytoplasm"/>
    <property type="evidence" value="ECO:0007669"/>
    <property type="project" value="UniProtKB-UniRule"/>
</dbReference>
<dbReference type="Gene3D" id="1.10.730.10">
    <property type="entry name" value="Isoleucyl-tRNA Synthetase, Domain 1"/>
    <property type="match status" value="1"/>
</dbReference>
<dbReference type="Gene3D" id="3.30.1360.70">
    <property type="entry name" value="Arginyl tRNA synthetase N-terminal domain"/>
    <property type="match status" value="1"/>
</dbReference>
<dbReference type="AlphaFoldDB" id="A0A1G2CW93"/>
<comment type="caution">
    <text evidence="13">The sequence shown here is derived from an EMBL/GenBank/DDBJ whole genome shotgun (WGS) entry which is preliminary data.</text>
</comment>
<reference evidence="13 14" key="1">
    <citation type="journal article" date="2016" name="Nat. Commun.">
        <title>Thousands of microbial genomes shed light on interconnected biogeochemical processes in an aquifer system.</title>
        <authorList>
            <person name="Anantharaman K."/>
            <person name="Brown C.T."/>
            <person name="Hug L.A."/>
            <person name="Sharon I."/>
            <person name="Castelle C.J."/>
            <person name="Probst A.J."/>
            <person name="Thomas B.C."/>
            <person name="Singh A."/>
            <person name="Wilkins M.J."/>
            <person name="Karaoz U."/>
            <person name="Brodie E.L."/>
            <person name="Williams K.H."/>
            <person name="Hubbard S.S."/>
            <person name="Banfield J.F."/>
        </authorList>
    </citation>
    <scope>NUCLEOTIDE SEQUENCE [LARGE SCALE GENOMIC DNA]</scope>
</reference>
<evidence type="ECO:0000256" key="2">
    <source>
        <dbReference type="ARBA" id="ARBA00012837"/>
    </source>
</evidence>
<keyword evidence="3 10" id="KW-0436">Ligase</keyword>
<keyword evidence="5 10" id="KW-0067">ATP-binding</keyword>
<evidence type="ECO:0000256" key="9">
    <source>
        <dbReference type="NCBIfam" id="TIGR00456"/>
    </source>
</evidence>
<evidence type="ECO:0000256" key="6">
    <source>
        <dbReference type="ARBA" id="ARBA00022917"/>
    </source>
</evidence>
<dbReference type="GO" id="GO:0005524">
    <property type="term" value="F:ATP binding"/>
    <property type="evidence" value="ECO:0007669"/>
    <property type="project" value="UniProtKB-KW"/>
</dbReference>
<name>A0A1G2CW93_9BACT</name>
<proteinExistence type="inferred from homology"/>
<gene>
    <name evidence="13" type="ORF">A2845_04970</name>
</gene>
<sequence length="580" mass="64782">MESRLRDHINSVLTELGMTDVAFALERPADLLHGDWATNAAMAGAKKAGKSPRSLAEEIKVKLEAINDEDIVAIEIAGPGFINVRLSKTYFVRELETTLATEKYGNNETLKGKKVIVEYTDPNPFKEFHIGHLMSNTIGESISRIIEASGADTKRACYQGDVGLHVAKAIRWVLEEENMAEKIRDAVGGEPAETLHDWEYLLQTGKAYARGSSAYEKSDVVKAQIVEINKKLYTRSDPKVNKIYDEGRKLSLEYFETIYKRLGTNHGDGKAFNFYFFESETGVFGKEVVEKYPDIFEKSDGAIVYRGDEAKGLHTRVFINKEGLPTYEAKELGLAKIKYDAFPYDVSIVVTGNEVNDYFRVLLDAMSKVFPELAAKTEHYSHGMLRLPTGKMSSRTGDVITAESLIEETKEKARAKVAESTFSDAERDEVAERVAIGAIKYSILRQAAGKDIIFDFEQSLSFEGDSGPYLQYTYARTRSLLAKAGDKKLDVGSMAGEDIPSLHKHMLRFPEAVLRAEASREPHHIATYLIELAREFNAFYANNPVIGSSDEGYKLALVQMTSRILRRGLDLLGITAPERM</sequence>
<keyword evidence="7 10" id="KW-0030">Aminoacyl-tRNA synthetase</keyword>
<evidence type="ECO:0000256" key="3">
    <source>
        <dbReference type="ARBA" id="ARBA00022598"/>
    </source>
</evidence>
<comment type="similarity">
    <text evidence="1 10">Belongs to the class-I aminoacyl-tRNA synthetase family.</text>
</comment>
<dbReference type="InterPro" id="IPR008909">
    <property type="entry name" value="DALR_anticod-bd"/>
</dbReference>
<dbReference type="InterPro" id="IPR005148">
    <property type="entry name" value="Arg-tRNA-synth_N"/>
</dbReference>
<dbReference type="Pfam" id="PF03485">
    <property type="entry name" value="Arg_tRNA_synt_N"/>
    <property type="match status" value="1"/>
</dbReference>
<dbReference type="InterPro" id="IPR001278">
    <property type="entry name" value="Arg-tRNA-ligase"/>
</dbReference>
<dbReference type="Gene3D" id="3.40.50.620">
    <property type="entry name" value="HUPs"/>
    <property type="match status" value="1"/>
</dbReference>
<evidence type="ECO:0000259" key="12">
    <source>
        <dbReference type="SMART" id="SM01016"/>
    </source>
</evidence>
<protein>
    <recommendedName>
        <fullName evidence="2 9">Arginine--tRNA ligase</fullName>
        <ecNumber evidence="2 9">6.1.1.19</ecNumber>
    </recommendedName>
</protein>
<evidence type="ECO:0000256" key="5">
    <source>
        <dbReference type="ARBA" id="ARBA00022840"/>
    </source>
</evidence>
<dbReference type="PANTHER" id="PTHR11956">
    <property type="entry name" value="ARGINYL-TRNA SYNTHETASE"/>
    <property type="match status" value="1"/>
</dbReference>
<dbReference type="EMBL" id="MHLI01000008">
    <property type="protein sequence ID" value="OGZ05679.1"/>
    <property type="molecule type" value="Genomic_DNA"/>
</dbReference>
<dbReference type="SMART" id="SM00836">
    <property type="entry name" value="DALR_1"/>
    <property type="match status" value="1"/>
</dbReference>
<dbReference type="SUPFAM" id="SSF55190">
    <property type="entry name" value="Arginyl-tRNA synthetase (ArgRS), N-terminal 'additional' domain"/>
    <property type="match status" value="1"/>
</dbReference>
<keyword evidence="6 10" id="KW-0648">Protein biosynthesis</keyword>
<evidence type="ECO:0000256" key="1">
    <source>
        <dbReference type="ARBA" id="ARBA00005594"/>
    </source>
</evidence>
<accession>A0A1G2CW93</accession>
<dbReference type="InterPro" id="IPR014729">
    <property type="entry name" value="Rossmann-like_a/b/a_fold"/>
</dbReference>
<dbReference type="InterPro" id="IPR035684">
    <property type="entry name" value="ArgRS_core"/>
</dbReference>